<organism evidence="4 5">
    <name type="scientific">Sphingomonas parapaucimobilis NBRC 15100</name>
    <dbReference type="NCBI Taxonomy" id="1219049"/>
    <lineage>
        <taxon>Bacteria</taxon>
        <taxon>Pseudomonadati</taxon>
        <taxon>Pseudomonadota</taxon>
        <taxon>Alphaproteobacteria</taxon>
        <taxon>Sphingomonadales</taxon>
        <taxon>Sphingomonadaceae</taxon>
        <taxon>Sphingomonas</taxon>
    </lineage>
</organism>
<keyword evidence="1" id="KW-1133">Transmembrane helix</keyword>
<keyword evidence="1" id="KW-0472">Membrane</keyword>
<evidence type="ECO:0000259" key="3">
    <source>
        <dbReference type="Pfam" id="PF16220"/>
    </source>
</evidence>
<comment type="caution">
    <text evidence="4">The sequence shown here is derived from an EMBL/GenBank/DDBJ whole genome shotgun (WGS) entry which is preliminary data.</text>
</comment>
<evidence type="ECO:0000313" key="4">
    <source>
        <dbReference type="EMBL" id="GAM02438.1"/>
    </source>
</evidence>
<evidence type="ECO:0000256" key="1">
    <source>
        <dbReference type="SAM" id="Phobius"/>
    </source>
</evidence>
<feature type="domain" description="FecR protein" evidence="2">
    <location>
        <begin position="121"/>
        <end position="212"/>
    </location>
</feature>
<dbReference type="EMBL" id="BBPI01000087">
    <property type="protein sequence ID" value="GAM02438.1"/>
    <property type="molecule type" value="Genomic_DNA"/>
</dbReference>
<keyword evidence="5" id="KW-1185">Reference proteome</keyword>
<feature type="domain" description="FecR N-terminal" evidence="3">
    <location>
        <begin position="11"/>
        <end position="51"/>
    </location>
</feature>
<proteinExistence type="predicted"/>
<keyword evidence="1 4" id="KW-0812">Transmembrane</keyword>
<dbReference type="PANTHER" id="PTHR30273">
    <property type="entry name" value="PERIPLASMIC SIGNAL SENSOR AND SIGMA FACTOR ACTIVATOR FECR-RELATED"/>
    <property type="match status" value="1"/>
</dbReference>
<dbReference type="PANTHER" id="PTHR30273:SF2">
    <property type="entry name" value="PROTEIN FECR"/>
    <property type="match status" value="1"/>
</dbReference>
<evidence type="ECO:0000313" key="5">
    <source>
        <dbReference type="Proteomes" id="UP000032305"/>
    </source>
</evidence>
<dbReference type="InterPro" id="IPR012373">
    <property type="entry name" value="Ferrdict_sens_TM"/>
</dbReference>
<dbReference type="PIRSF" id="PIRSF018266">
    <property type="entry name" value="FecR"/>
    <property type="match status" value="1"/>
</dbReference>
<evidence type="ECO:0000259" key="2">
    <source>
        <dbReference type="Pfam" id="PF04773"/>
    </source>
</evidence>
<dbReference type="AlphaFoldDB" id="A0A0A1WAP2"/>
<dbReference type="eggNOG" id="COG3712">
    <property type="taxonomic scope" value="Bacteria"/>
</dbReference>
<dbReference type="Pfam" id="PF04773">
    <property type="entry name" value="FecR"/>
    <property type="match status" value="1"/>
</dbReference>
<dbReference type="Gene3D" id="2.60.120.1440">
    <property type="match status" value="1"/>
</dbReference>
<dbReference type="Proteomes" id="UP000032305">
    <property type="component" value="Unassembled WGS sequence"/>
</dbReference>
<protein>
    <submittedName>
        <fullName evidence="4">Putative transmembrane sensor</fullName>
    </submittedName>
</protein>
<dbReference type="InterPro" id="IPR032623">
    <property type="entry name" value="FecR_N"/>
</dbReference>
<accession>A0A0A1WAP2</accession>
<dbReference type="Pfam" id="PF16220">
    <property type="entry name" value="DUF4880"/>
    <property type="match status" value="1"/>
</dbReference>
<gene>
    <name evidence="4" type="ORF">SP5_087_00240</name>
</gene>
<reference evidence="4 5" key="1">
    <citation type="submission" date="2014-11" db="EMBL/GenBank/DDBJ databases">
        <title>Whole genome shotgun sequence of Sphingomonas parapaucimobilis NBRC 15100.</title>
        <authorList>
            <person name="Katano-Makiyama Y."/>
            <person name="Hosoyama A."/>
            <person name="Hashimoto M."/>
            <person name="Hosoyama Y."/>
            <person name="Noguchi M."/>
            <person name="Numata M."/>
            <person name="Tsuchikane K."/>
            <person name="Hirakata S."/>
            <person name="Uohara A."/>
            <person name="Shimodaira J."/>
            <person name="Ohji S."/>
            <person name="Ichikawa N."/>
            <person name="Kimura A."/>
            <person name="Yamazoe A."/>
            <person name="Fujita N."/>
        </authorList>
    </citation>
    <scope>NUCLEOTIDE SEQUENCE [LARGE SCALE GENOMIC DNA]</scope>
    <source>
        <strain evidence="4 5">NBRC 15100</strain>
    </source>
</reference>
<name>A0A0A1WAP2_9SPHN</name>
<sequence length="329" mass="35407">MAPMTTDDAEEAAIQWFVRLQDCEDEQLWEAHLAWLQADPAHVAAYARVEGLWIAADDMHDAAPLAAQGEGAAVHSLADARAKRDRSRRWALPALGMAAAAAAAVLAGPQITRMIAPQGETYRTGGDATKIVTLADGSRLTLNRNSAVTVRLEDDRRTATLATGEVLFDVRHEAARPFTVTAAGRDVRVLGTEFDVLDEGGRFAVAVRRGLVSVSPAVDGGVVTKLPAGTALSREPGERTDTVERVDPDQALAWERGQLVFTDKPIEAVANTLSRYMGAPVAVDPVLRGMKVTAVFQIADRSQLRRQIEAALPIRVKAIHGRLSFVPAR</sequence>
<dbReference type="InterPro" id="IPR006860">
    <property type="entry name" value="FecR"/>
</dbReference>
<dbReference type="GO" id="GO:0016989">
    <property type="term" value="F:sigma factor antagonist activity"/>
    <property type="evidence" value="ECO:0007669"/>
    <property type="project" value="TreeGrafter"/>
</dbReference>
<feature type="transmembrane region" description="Helical" evidence="1">
    <location>
        <begin position="90"/>
        <end position="108"/>
    </location>
</feature>